<dbReference type="SUPFAM" id="SSF53756">
    <property type="entry name" value="UDP-Glycosyltransferase/glycogen phosphorylase"/>
    <property type="match status" value="1"/>
</dbReference>
<keyword evidence="5" id="KW-0777">Teichoic acid biosynthesis</keyword>
<evidence type="ECO:0000313" key="8">
    <source>
        <dbReference type="Proteomes" id="UP000019205"/>
    </source>
</evidence>
<dbReference type="InterPro" id="IPR043148">
    <property type="entry name" value="TagF_C"/>
</dbReference>
<evidence type="ECO:0000256" key="4">
    <source>
        <dbReference type="ARBA" id="ARBA00022679"/>
    </source>
</evidence>
<dbReference type="Gene3D" id="3.40.50.12580">
    <property type="match status" value="1"/>
</dbReference>
<dbReference type="EMBL" id="AAOA02000003">
    <property type="protein sequence ID" value="EAQ98927.1"/>
    <property type="molecule type" value="Genomic_DNA"/>
</dbReference>
<dbReference type="InterPro" id="IPR043149">
    <property type="entry name" value="TagF_N"/>
</dbReference>
<keyword evidence="4 7" id="KW-0808">Transferase</keyword>
<comment type="caution">
    <text evidence="7">The sequence shown here is derived from an EMBL/GenBank/DDBJ whole genome shotgun (WGS) entry which is preliminary data.</text>
</comment>
<protein>
    <submittedName>
        <fullName evidence="7">Putative glycosyl/glycerophosphate transferase</fullName>
    </submittedName>
</protein>
<organism evidence="7 8">
    <name type="scientific">Congregibacter litoralis KT71</name>
    <dbReference type="NCBI Taxonomy" id="314285"/>
    <lineage>
        <taxon>Bacteria</taxon>
        <taxon>Pseudomonadati</taxon>
        <taxon>Pseudomonadota</taxon>
        <taxon>Gammaproteobacteria</taxon>
        <taxon>Cellvibrionales</taxon>
        <taxon>Halieaceae</taxon>
        <taxon>Congregibacter</taxon>
    </lineage>
</organism>
<dbReference type="eggNOG" id="COG1887">
    <property type="taxonomic scope" value="Bacteria"/>
</dbReference>
<dbReference type="InterPro" id="IPR051612">
    <property type="entry name" value="Teichoic_Acid_Biosynth"/>
</dbReference>
<dbReference type="AlphaFoldDB" id="A4A556"/>
<keyword evidence="6" id="KW-0472">Membrane</keyword>
<dbReference type="GO" id="GO:0047355">
    <property type="term" value="F:CDP-glycerol glycerophosphotransferase activity"/>
    <property type="evidence" value="ECO:0007669"/>
    <property type="project" value="InterPro"/>
</dbReference>
<proteinExistence type="inferred from homology"/>
<gene>
    <name evidence="7" type="ORF">KT71_09877</name>
</gene>
<evidence type="ECO:0000256" key="2">
    <source>
        <dbReference type="ARBA" id="ARBA00010488"/>
    </source>
</evidence>
<dbReference type="GO" id="GO:0005886">
    <property type="term" value="C:plasma membrane"/>
    <property type="evidence" value="ECO:0007669"/>
    <property type="project" value="UniProtKB-SubCell"/>
</dbReference>
<keyword evidence="3" id="KW-1003">Cell membrane</keyword>
<accession>A4A556</accession>
<evidence type="ECO:0000256" key="3">
    <source>
        <dbReference type="ARBA" id="ARBA00022475"/>
    </source>
</evidence>
<dbReference type="PANTHER" id="PTHR37316">
    <property type="entry name" value="TEICHOIC ACID GLYCEROL-PHOSPHATE PRIMASE"/>
    <property type="match status" value="1"/>
</dbReference>
<reference evidence="7 8" key="1">
    <citation type="journal article" date="2007" name="Proc. Natl. Acad. Sci. U.S.A.">
        <title>Characterization of a marine gammaproteobacterium capable of aerobic anoxygenic photosynthesis.</title>
        <authorList>
            <person name="Fuchs B.M."/>
            <person name="Spring S."/>
            <person name="Teeling H."/>
            <person name="Quast C."/>
            <person name="Wulf J."/>
            <person name="Schattenhofer M."/>
            <person name="Yan S."/>
            <person name="Ferriera S."/>
            <person name="Johnson J."/>
            <person name="Glockner F.O."/>
            <person name="Amann R."/>
        </authorList>
    </citation>
    <scope>NUCLEOTIDE SEQUENCE [LARGE SCALE GENOMIC DNA]</scope>
    <source>
        <strain evidence="7">KT71</strain>
    </source>
</reference>
<dbReference type="Gene3D" id="3.40.50.11820">
    <property type="match status" value="1"/>
</dbReference>
<dbReference type="HOGENOM" id="CLU_054705_0_0_6"/>
<comment type="subcellular location">
    <subcellularLocation>
        <location evidence="1">Cell membrane</location>
        <topology evidence="1">Peripheral membrane protein</topology>
    </subcellularLocation>
</comment>
<dbReference type="PANTHER" id="PTHR37316:SF3">
    <property type="entry name" value="TEICHOIC ACID GLYCEROL-PHOSPHATE TRANSFERASE"/>
    <property type="match status" value="1"/>
</dbReference>
<dbReference type="Pfam" id="PF04464">
    <property type="entry name" value="Glyphos_transf"/>
    <property type="match status" value="1"/>
</dbReference>
<evidence type="ECO:0000313" key="7">
    <source>
        <dbReference type="EMBL" id="EAQ98927.1"/>
    </source>
</evidence>
<name>A4A556_9GAMM</name>
<evidence type="ECO:0000256" key="5">
    <source>
        <dbReference type="ARBA" id="ARBA00022944"/>
    </source>
</evidence>
<dbReference type="Proteomes" id="UP000019205">
    <property type="component" value="Chromosome"/>
</dbReference>
<evidence type="ECO:0000256" key="6">
    <source>
        <dbReference type="ARBA" id="ARBA00023136"/>
    </source>
</evidence>
<keyword evidence="8" id="KW-1185">Reference proteome</keyword>
<dbReference type="InterPro" id="IPR007554">
    <property type="entry name" value="Glycerophosphate_synth"/>
</dbReference>
<evidence type="ECO:0000256" key="1">
    <source>
        <dbReference type="ARBA" id="ARBA00004202"/>
    </source>
</evidence>
<dbReference type="RefSeq" id="WP_008294403.1">
    <property type="nucleotide sequence ID" value="NZ_CM002299.1"/>
</dbReference>
<dbReference type="STRING" id="314285.KT71_09877"/>
<dbReference type="GO" id="GO:0019350">
    <property type="term" value="P:teichoic acid biosynthetic process"/>
    <property type="evidence" value="ECO:0007669"/>
    <property type="project" value="UniProtKB-KW"/>
</dbReference>
<comment type="similarity">
    <text evidence="2">Belongs to the CDP-glycerol glycerophosphotransferase family.</text>
</comment>
<reference evidence="7 8" key="2">
    <citation type="journal article" date="2009" name="PLoS ONE">
        <title>The photosynthetic apparatus and its regulation in the aerobic gammaproteobacterium Congregibacter litoralis gen. nov., sp. nov.</title>
        <authorList>
            <person name="Spring S."/>
            <person name="Lunsdorf H."/>
            <person name="Fuchs B.M."/>
            <person name="Tindall B.J."/>
        </authorList>
    </citation>
    <scope>NUCLEOTIDE SEQUENCE [LARGE SCALE GENOMIC DNA]</scope>
    <source>
        <strain evidence="7">KT71</strain>
    </source>
</reference>
<sequence>MIRQNAKHWLKKSIYVIDLCMPKSKRVWAFPVCYLSGRLFDNARAIFEEVRHDNSLTKVVLYRDVKPEGLDRSDVVVVKLHSLRGVFFLMRSGVVFVRHCMTQDIGFEIAHRSRLMLNVWHGITMKKIGVQAAPDSVTGCDPLSAIVSSSDRDKKVMIQSFNYANEENTWITGLPRNDLLFRDETALWADAEDELQKIRNRINGRKLILFAPTFRADWEGWEDKSSFYEFSKAELMLLSSIAQDNNAVIGVRTHLREERAVLDAFGGLDVILFNDIVDPTLLLRETEVLVSDYSSIAIDFMLTKRPVFSFAFDFDRYTQGRGCQYDLSEVFPTPLCLDFPMLEKALRLALASPESVVNTEKYEHSLKHFHKYVDGDSTLRVVNRVIGREAS</sequence>
<dbReference type="OrthoDB" id="9802649at2"/>